<dbReference type="CDD" id="cd21140">
    <property type="entry name" value="Cas6_I-like"/>
    <property type="match status" value="1"/>
</dbReference>
<evidence type="ECO:0000313" key="4">
    <source>
        <dbReference type="Proteomes" id="UP000614200"/>
    </source>
</evidence>
<accession>A0ABR9ZU66</accession>
<dbReference type="InterPro" id="IPR010156">
    <property type="entry name" value="CRISPR-assoc_prot_Cas6"/>
</dbReference>
<dbReference type="NCBIfam" id="TIGR01877">
    <property type="entry name" value="cas_cas6"/>
    <property type="match status" value="1"/>
</dbReference>
<proteinExistence type="predicted"/>
<dbReference type="Pfam" id="PF01881">
    <property type="entry name" value="Cas_Cas6_C"/>
    <property type="match status" value="1"/>
</dbReference>
<dbReference type="Gene3D" id="3.30.70.1890">
    <property type="match status" value="1"/>
</dbReference>
<dbReference type="RefSeq" id="WP_194702236.1">
    <property type="nucleotide sequence ID" value="NZ_JADKNH010000007.1"/>
</dbReference>
<sequence>MRFAVEINLKNPYFPKDKNRVILSLLKQFYQDLDVSYYNDIFVNKKTQPKQYTFSLYFGKCKFESETIYVPDQKVMLNFSTIDPKDGIMFYNAFISNKGKSILIKENEMQIQSIRLIQEKTITSEDVVFKTMSPIVVREHEGDNKKTWYHSLGTIQGRKQFEQNLRVQLIEYFGESIQYELETIQFEYSEAFKVVKVRNYGIEVDSNIGIIKMKAKPFITEYLYKSGIGSKRGSGFGMVDIIS</sequence>
<keyword evidence="1" id="KW-0051">Antiviral defense</keyword>
<comment type="caution">
    <text evidence="3">The sequence shown here is derived from an EMBL/GenBank/DDBJ whole genome shotgun (WGS) entry which is preliminary data.</text>
</comment>
<name>A0ABR9ZU66_9FIRM</name>
<dbReference type="InterPro" id="IPR049435">
    <property type="entry name" value="Cas_Cas6_C"/>
</dbReference>
<evidence type="ECO:0000256" key="1">
    <source>
        <dbReference type="ARBA" id="ARBA00023118"/>
    </source>
</evidence>
<dbReference type="EMBL" id="JADKNH010000007">
    <property type="protein sequence ID" value="MBF4694002.1"/>
    <property type="molecule type" value="Genomic_DNA"/>
</dbReference>
<gene>
    <name evidence="3" type="primary">cas6</name>
    <name evidence="3" type="ORF">ISU02_12855</name>
</gene>
<evidence type="ECO:0000313" key="3">
    <source>
        <dbReference type="EMBL" id="MBF4694002.1"/>
    </source>
</evidence>
<dbReference type="PANTHER" id="PTHR36984:SF3">
    <property type="entry name" value="CRISPR-ASSOCIATED ENDORIBONUCLEASE CAS6"/>
    <property type="match status" value="1"/>
</dbReference>
<dbReference type="InterPro" id="IPR045747">
    <property type="entry name" value="CRISPR-assoc_prot_Cas6_N_sf"/>
</dbReference>
<reference evidence="3 4" key="1">
    <citation type="submission" date="2020-11" db="EMBL/GenBank/DDBJ databases">
        <title>Fusibacter basophilias sp. nov.</title>
        <authorList>
            <person name="Qiu D."/>
        </authorList>
    </citation>
    <scope>NUCLEOTIDE SEQUENCE [LARGE SCALE GENOMIC DNA]</scope>
    <source>
        <strain evidence="3 4">Q10-2</strain>
    </source>
</reference>
<dbReference type="PANTHER" id="PTHR36984">
    <property type="entry name" value="CRISPR-ASSOCIATED ENDORIBONUCLEASE CAS6 1"/>
    <property type="match status" value="1"/>
</dbReference>
<evidence type="ECO:0000259" key="2">
    <source>
        <dbReference type="Pfam" id="PF01881"/>
    </source>
</evidence>
<protein>
    <submittedName>
        <fullName evidence="3">CRISPR-associated endoribonuclease Cas6</fullName>
    </submittedName>
</protein>
<keyword evidence="4" id="KW-1185">Reference proteome</keyword>
<organism evidence="3 4">
    <name type="scientific">Fusibacter ferrireducens</name>
    <dbReference type="NCBI Taxonomy" id="2785058"/>
    <lineage>
        <taxon>Bacteria</taxon>
        <taxon>Bacillati</taxon>
        <taxon>Bacillota</taxon>
        <taxon>Clostridia</taxon>
        <taxon>Eubacteriales</taxon>
        <taxon>Eubacteriales Family XII. Incertae Sedis</taxon>
        <taxon>Fusibacter</taxon>
    </lineage>
</organism>
<dbReference type="Gene3D" id="3.30.70.1900">
    <property type="match status" value="1"/>
</dbReference>
<feature type="domain" description="CRISPR associated protein Cas6 C-terminal" evidence="2">
    <location>
        <begin position="118"/>
        <end position="241"/>
    </location>
</feature>
<dbReference type="Proteomes" id="UP000614200">
    <property type="component" value="Unassembled WGS sequence"/>
</dbReference>